<evidence type="ECO:0000256" key="3">
    <source>
        <dbReference type="ARBA" id="ARBA00022448"/>
    </source>
</evidence>
<dbReference type="Pfam" id="PF00005">
    <property type="entry name" value="ABC_tran"/>
    <property type="match status" value="1"/>
</dbReference>
<evidence type="ECO:0000256" key="6">
    <source>
        <dbReference type="ARBA" id="ARBA00022840"/>
    </source>
</evidence>
<dbReference type="Gene3D" id="3.40.50.300">
    <property type="entry name" value="P-loop containing nucleotide triphosphate hydrolases"/>
    <property type="match status" value="1"/>
</dbReference>
<protein>
    <submittedName>
        <fullName evidence="9">ABC transporter ATP-binding protein</fullName>
    </submittedName>
</protein>
<dbReference type="InterPro" id="IPR017871">
    <property type="entry name" value="ABC_transporter-like_CS"/>
</dbReference>
<dbReference type="EMBL" id="VDMP01000027">
    <property type="protein sequence ID" value="TNM36362.1"/>
    <property type="molecule type" value="Genomic_DNA"/>
</dbReference>
<dbReference type="InterPro" id="IPR003439">
    <property type="entry name" value="ABC_transporter-like_ATP-bd"/>
</dbReference>
<keyword evidence="5" id="KW-0547">Nucleotide-binding</keyword>
<evidence type="ECO:0000259" key="8">
    <source>
        <dbReference type="PROSITE" id="PS50893"/>
    </source>
</evidence>
<dbReference type="GO" id="GO:0005886">
    <property type="term" value="C:plasma membrane"/>
    <property type="evidence" value="ECO:0007669"/>
    <property type="project" value="UniProtKB-SubCell"/>
</dbReference>
<evidence type="ECO:0000256" key="5">
    <source>
        <dbReference type="ARBA" id="ARBA00022741"/>
    </source>
</evidence>
<evidence type="ECO:0000256" key="1">
    <source>
        <dbReference type="ARBA" id="ARBA00004202"/>
    </source>
</evidence>
<keyword evidence="4" id="KW-1003">Cell membrane</keyword>
<dbReference type="FunFam" id="3.40.50.300:FF:000016">
    <property type="entry name" value="Oligopeptide ABC transporter ATP-binding component"/>
    <property type="match status" value="1"/>
</dbReference>
<reference evidence="9 10" key="1">
    <citation type="journal article" date="2016" name="Int. J. Syst. Evol. Microbiol.">
        <title>Nocardioides albidus sp. nov., an actinobacterium isolated from garden soil.</title>
        <authorList>
            <person name="Singh H."/>
            <person name="Du J."/>
            <person name="Trinh H."/>
            <person name="Won K."/>
            <person name="Yang J.E."/>
            <person name="Yin C."/>
            <person name="Kook M."/>
            <person name="Yi T.H."/>
        </authorList>
    </citation>
    <scope>NUCLEOTIDE SEQUENCE [LARGE SCALE GENOMIC DNA]</scope>
    <source>
        <strain evidence="9 10">CCTCC AB 2015297</strain>
    </source>
</reference>
<feature type="domain" description="ABC transporter" evidence="8">
    <location>
        <begin position="9"/>
        <end position="256"/>
    </location>
</feature>
<organism evidence="9 10">
    <name type="scientific">Nocardioides albidus</name>
    <dbReference type="NCBI Taxonomy" id="1517589"/>
    <lineage>
        <taxon>Bacteria</taxon>
        <taxon>Bacillati</taxon>
        <taxon>Actinomycetota</taxon>
        <taxon>Actinomycetes</taxon>
        <taxon>Propionibacteriales</taxon>
        <taxon>Nocardioidaceae</taxon>
        <taxon>Nocardioides</taxon>
    </lineage>
</organism>
<dbReference type="SMART" id="SM00382">
    <property type="entry name" value="AAA"/>
    <property type="match status" value="1"/>
</dbReference>
<accession>A0A5C4VKL8</accession>
<keyword evidence="10" id="KW-1185">Reference proteome</keyword>
<dbReference type="CDD" id="cd03257">
    <property type="entry name" value="ABC_NikE_OppD_transporters"/>
    <property type="match status" value="1"/>
</dbReference>
<comment type="caution">
    <text evidence="9">The sequence shown here is derived from an EMBL/GenBank/DDBJ whole genome shotgun (WGS) entry which is preliminary data.</text>
</comment>
<evidence type="ECO:0000313" key="9">
    <source>
        <dbReference type="EMBL" id="TNM36362.1"/>
    </source>
</evidence>
<dbReference type="PROSITE" id="PS00211">
    <property type="entry name" value="ABC_TRANSPORTER_1"/>
    <property type="match status" value="1"/>
</dbReference>
<evidence type="ECO:0000256" key="7">
    <source>
        <dbReference type="ARBA" id="ARBA00023136"/>
    </source>
</evidence>
<dbReference type="PANTHER" id="PTHR43297:SF2">
    <property type="entry name" value="DIPEPTIDE TRANSPORT ATP-BINDING PROTEIN DPPD"/>
    <property type="match status" value="1"/>
</dbReference>
<dbReference type="GO" id="GO:0015833">
    <property type="term" value="P:peptide transport"/>
    <property type="evidence" value="ECO:0007669"/>
    <property type="project" value="InterPro"/>
</dbReference>
<keyword evidence="6 9" id="KW-0067">ATP-binding</keyword>
<dbReference type="InterPro" id="IPR003593">
    <property type="entry name" value="AAA+_ATPase"/>
</dbReference>
<dbReference type="RefSeq" id="WP_139624548.1">
    <property type="nucleotide sequence ID" value="NZ_VDMP01000027.1"/>
</dbReference>
<dbReference type="SUPFAM" id="SSF52540">
    <property type="entry name" value="P-loop containing nucleoside triphosphate hydrolases"/>
    <property type="match status" value="1"/>
</dbReference>
<comment type="similarity">
    <text evidence="2">Belongs to the ABC transporter superfamily.</text>
</comment>
<proteinExistence type="inferred from homology"/>
<dbReference type="Pfam" id="PF08352">
    <property type="entry name" value="oligo_HPY"/>
    <property type="match status" value="1"/>
</dbReference>
<sequence length="332" mass="35693">MMVEPLLSVERLDVFFGHAPREVQALHGVTFHVDPGEIVGLVGESGSGKTVPSLALAGLLDPRSSRVQGTATLGGAPLFDRAGHHRDRRKTPLAMVFQEPMTALDPVFTIGSQLEETLRVRQGLKGKAAERESLDLLGQVGISDPRARMKAYPHELSGGMRQRVMIAIALACAPQLLIADEPTTAVDVTIQAQLLELIKGLARDRGMSVLFVTHDLGVVSETCTRMITMYAGRVVEQGPVGVVLDEPAHPYTAGLLAALPSPETRGHRLATIPGRVPPPGQAIEGCVFAPRCPHEQPVCETPQELRRLATAGQPHDVRCIRSEEIELKGARA</sequence>
<dbReference type="InterPro" id="IPR013563">
    <property type="entry name" value="Oligopep_ABC_C"/>
</dbReference>
<evidence type="ECO:0000256" key="4">
    <source>
        <dbReference type="ARBA" id="ARBA00022475"/>
    </source>
</evidence>
<keyword evidence="3" id="KW-0813">Transport</keyword>
<name>A0A5C4VKL8_9ACTN</name>
<dbReference type="GO" id="GO:0005524">
    <property type="term" value="F:ATP binding"/>
    <property type="evidence" value="ECO:0007669"/>
    <property type="project" value="UniProtKB-KW"/>
</dbReference>
<comment type="subcellular location">
    <subcellularLocation>
        <location evidence="1">Cell membrane</location>
        <topology evidence="1">Peripheral membrane protein</topology>
    </subcellularLocation>
</comment>
<dbReference type="Proteomes" id="UP000313231">
    <property type="component" value="Unassembled WGS sequence"/>
</dbReference>
<dbReference type="PROSITE" id="PS50893">
    <property type="entry name" value="ABC_TRANSPORTER_2"/>
    <property type="match status" value="1"/>
</dbReference>
<dbReference type="InterPro" id="IPR027417">
    <property type="entry name" value="P-loop_NTPase"/>
</dbReference>
<dbReference type="InterPro" id="IPR050388">
    <property type="entry name" value="ABC_Ni/Peptide_Import"/>
</dbReference>
<evidence type="ECO:0000256" key="2">
    <source>
        <dbReference type="ARBA" id="ARBA00005417"/>
    </source>
</evidence>
<dbReference type="PANTHER" id="PTHR43297">
    <property type="entry name" value="OLIGOPEPTIDE TRANSPORT ATP-BINDING PROTEIN APPD"/>
    <property type="match status" value="1"/>
</dbReference>
<dbReference type="NCBIfam" id="TIGR01727">
    <property type="entry name" value="oligo_HPY"/>
    <property type="match status" value="1"/>
</dbReference>
<dbReference type="OrthoDB" id="5357528at2"/>
<dbReference type="GO" id="GO:0016887">
    <property type="term" value="F:ATP hydrolysis activity"/>
    <property type="evidence" value="ECO:0007669"/>
    <property type="project" value="InterPro"/>
</dbReference>
<gene>
    <name evidence="9" type="ORF">FHP29_19615</name>
</gene>
<dbReference type="AlphaFoldDB" id="A0A5C4VKL8"/>
<keyword evidence="7" id="KW-0472">Membrane</keyword>
<evidence type="ECO:0000313" key="10">
    <source>
        <dbReference type="Proteomes" id="UP000313231"/>
    </source>
</evidence>